<sequence length="679" mass="71689">MGCYDRSKNKLKACALCLLLCAANLIEVSEARKVAAGRVTKPTANRGYASPDIAKLSYSPSHQAAAPQKSVAPVASAPSQQAGRPPVGWNVPNNAPPPYSANAGNHGPPPPYSAQANPNLNSRFNEAPPPYASHANPGFQPAPPYQGGAPAFGAPAGVVAGNAYRPHGHNTSAGGFGGGFPPVQPNAGYPVQPAQGFPGAPVAHPGGGYPGGYPQQPVYQSPAGGYPQQPGTVIHHYEQPQSSGGSGIGTILGAGAAGIAAGVGGAALGNNDHHHNNPGPNPNGEAVLAPLPANPNGDAPLAAAPETPTPETPLATTDPANTSTDPVVPLAAFPVAENTSAAATSSSSETSAVTVEAPNAALSVQPALSAAAGPTTAPQLSAEPVPTAGKAIATAQFSSFLLLLPALCKFLLSIKIVDLGQNVTILPMLWYHQLDLYLFPEDVQSIRYPLLTFQTNSYDLFVTKPAYSFDGSFFVTAFSKSLWVAWIGAFGASFVALYFGSYLFKHEISFLHMVYNQSGAVTGLIWKLHPAVLVLVVSCQGIFFWTAISTFLTAERASTGQPFQNLNDLRISGEFSICVRENTPEYEFFRRSDLAALINRDSAGCPTEWDNRGKLIDQVCAAKRKIAFVEKSTLLHEFQMLERRDFPCRVKRMFSHVYQNRRYFVARPGFGFAKRFNEV</sequence>
<organism evidence="4 5">
    <name type="scientific">Culex pipiens pipiens</name>
    <name type="common">Northern house mosquito</name>
    <dbReference type="NCBI Taxonomy" id="38569"/>
    <lineage>
        <taxon>Eukaryota</taxon>
        <taxon>Metazoa</taxon>
        <taxon>Ecdysozoa</taxon>
        <taxon>Arthropoda</taxon>
        <taxon>Hexapoda</taxon>
        <taxon>Insecta</taxon>
        <taxon>Pterygota</taxon>
        <taxon>Neoptera</taxon>
        <taxon>Endopterygota</taxon>
        <taxon>Diptera</taxon>
        <taxon>Nematocera</taxon>
        <taxon>Culicoidea</taxon>
        <taxon>Culicidae</taxon>
        <taxon>Culicinae</taxon>
        <taxon>Culicini</taxon>
        <taxon>Culex</taxon>
        <taxon>Culex</taxon>
    </lineage>
</organism>
<feature type="chain" id="PRO_5044766456" evidence="3">
    <location>
        <begin position="32"/>
        <end position="679"/>
    </location>
</feature>
<evidence type="ECO:0000313" key="5">
    <source>
        <dbReference type="Proteomes" id="UP001562425"/>
    </source>
</evidence>
<keyword evidence="5" id="KW-1185">Reference proteome</keyword>
<keyword evidence="2" id="KW-1133">Transmembrane helix</keyword>
<accession>A0ABD1DLZ8</accession>
<comment type="caution">
    <text evidence="4">The sequence shown here is derived from an EMBL/GenBank/DDBJ whole genome shotgun (WGS) entry which is preliminary data.</text>
</comment>
<protein>
    <submittedName>
        <fullName evidence="4">Uncharacterized protein</fullName>
    </submittedName>
</protein>
<feature type="transmembrane region" description="Helical" evidence="2">
    <location>
        <begin position="483"/>
        <end position="504"/>
    </location>
</feature>
<feature type="signal peptide" evidence="3">
    <location>
        <begin position="1"/>
        <end position="31"/>
    </location>
</feature>
<feature type="region of interest" description="Disordered" evidence="1">
    <location>
        <begin position="59"/>
        <end position="133"/>
    </location>
</feature>
<keyword evidence="2" id="KW-0812">Transmembrane</keyword>
<name>A0ABD1DLZ8_CULPP</name>
<reference evidence="4 5" key="1">
    <citation type="submission" date="2024-05" db="EMBL/GenBank/DDBJ databases">
        <title>Culex pipiens pipiens assembly and annotation.</title>
        <authorList>
            <person name="Alout H."/>
            <person name="Durand T."/>
        </authorList>
    </citation>
    <scope>NUCLEOTIDE SEQUENCE [LARGE SCALE GENOMIC DNA]</scope>
    <source>
        <strain evidence="4">HA-2024</strain>
        <tissue evidence="4">Whole body</tissue>
    </source>
</reference>
<evidence type="ECO:0000256" key="3">
    <source>
        <dbReference type="SAM" id="SignalP"/>
    </source>
</evidence>
<evidence type="ECO:0000313" key="4">
    <source>
        <dbReference type="EMBL" id="KAL1400543.1"/>
    </source>
</evidence>
<feature type="region of interest" description="Disordered" evidence="1">
    <location>
        <begin position="269"/>
        <end position="324"/>
    </location>
</feature>
<feature type="transmembrane region" description="Helical" evidence="2">
    <location>
        <begin position="524"/>
        <end position="548"/>
    </location>
</feature>
<gene>
    <name evidence="4" type="ORF">pipiens_007343</name>
</gene>
<dbReference type="EMBL" id="JBEHCU010005211">
    <property type="protein sequence ID" value="KAL1400543.1"/>
    <property type="molecule type" value="Genomic_DNA"/>
</dbReference>
<evidence type="ECO:0000256" key="1">
    <source>
        <dbReference type="SAM" id="MobiDB-lite"/>
    </source>
</evidence>
<keyword evidence="2" id="KW-0472">Membrane</keyword>
<feature type="compositionally biased region" description="Polar residues" evidence="1">
    <location>
        <begin position="114"/>
        <end position="124"/>
    </location>
</feature>
<evidence type="ECO:0000256" key="2">
    <source>
        <dbReference type="SAM" id="Phobius"/>
    </source>
</evidence>
<keyword evidence="3" id="KW-0732">Signal</keyword>
<dbReference type="Proteomes" id="UP001562425">
    <property type="component" value="Unassembled WGS sequence"/>
</dbReference>
<proteinExistence type="predicted"/>
<dbReference type="AlphaFoldDB" id="A0ABD1DLZ8"/>